<dbReference type="EnsemblPlants" id="PGSC0003DMT400013723">
    <property type="protein sequence ID" value="PGSC0003DMT400013723"/>
    <property type="gene ID" value="PGSC0003DMG400005368"/>
</dbReference>
<evidence type="ECO:0000313" key="1">
    <source>
        <dbReference type="EnsemblPlants" id="PGSC0003DMT400013723"/>
    </source>
</evidence>
<accession>M1A391</accession>
<dbReference type="Gramene" id="PGSC0003DMT400013723">
    <property type="protein sequence ID" value="PGSC0003DMT400013723"/>
    <property type="gene ID" value="PGSC0003DMG400005368"/>
</dbReference>
<dbReference type="AlphaFoldDB" id="M1A391"/>
<dbReference type="HOGENOM" id="CLU_2162876_0_0_1"/>
<name>M1A391_SOLTU</name>
<dbReference type="InParanoid" id="M1A391"/>
<sequence length="111" mass="12968">MDEKKNLKGEAVYLFGSSKQGHSNFQTPDDSLILLDVFYRFSGDGIRERLGRRDVWGREKVERSSFFFLEKEERIEVTFLEKMKAVNMIFGKKKENREVLGRTILGKAEKS</sequence>
<protein>
    <submittedName>
        <fullName evidence="1">Uncharacterized protein</fullName>
    </submittedName>
</protein>
<reference evidence="1" key="2">
    <citation type="submission" date="2015-06" db="UniProtKB">
        <authorList>
            <consortium name="EnsemblPlants"/>
        </authorList>
    </citation>
    <scope>IDENTIFICATION</scope>
    <source>
        <strain evidence="1">DM1-3 516 R44</strain>
    </source>
</reference>
<reference evidence="2" key="1">
    <citation type="journal article" date="2011" name="Nature">
        <title>Genome sequence and analysis of the tuber crop potato.</title>
        <authorList>
            <consortium name="The Potato Genome Sequencing Consortium"/>
        </authorList>
    </citation>
    <scope>NUCLEOTIDE SEQUENCE [LARGE SCALE GENOMIC DNA]</scope>
    <source>
        <strain evidence="2">cv. DM1-3 516 R44</strain>
    </source>
</reference>
<evidence type="ECO:0000313" key="2">
    <source>
        <dbReference type="Proteomes" id="UP000011115"/>
    </source>
</evidence>
<dbReference type="Proteomes" id="UP000011115">
    <property type="component" value="Unassembled WGS sequence"/>
</dbReference>
<proteinExistence type="predicted"/>
<dbReference type="ExpressionAtlas" id="M1A391">
    <property type="expression patterns" value="baseline"/>
</dbReference>
<keyword evidence="2" id="KW-1185">Reference proteome</keyword>
<dbReference type="PaxDb" id="4113-PGSC0003DMT400013723"/>
<organism evidence="1 2">
    <name type="scientific">Solanum tuberosum</name>
    <name type="common">Potato</name>
    <dbReference type="NCBI Taxonomy" id="4113"/>
    <lineage>
        <taxon>Eukaryota</taxon>
        <taxon>Viridiplantae</taxon>
        <taxon>Streptophyta</taxon>
        <taxon>Embryophyta</taxon>
        <taxon>Tracheophyta</taxon>
        <taxon>Spermatophyta</taxon>
        <taxon>Magnoliopsida</taxon>
        <taxon>eudicotyledons</taxon>
        <taxon>Gunneridae</taxon>
        <taxon>Pentapetalae</taxon>
        <taxon>asterids</taxon>
        <taxon>lamiids</taxon>
        <taxon>Solanales</taxon>
        <taxon>Solanaceae</taxon>
        <taxon>Solanoideae</taxon>
        <taxon>Solaneae</taxon>
        <taxon>Solanum</taxon>
    </lineage>
</organism>